<dbReference type="AlphaFoldDB" id="A0A5A7Q587"/>
<sequence>MSDNILTIDGLDPPLHFYESFRRYWTKRCALRKILVGYCSRKNTKQLSLCRQTVGSLEEKIKASLPRKVYASSKEQSGNLVEFNGHGGGSLKSDDLLGRNS</sequence>
<name>A0A5A7Q587_STRAF</name>
<protein>
    <submittedName>
        <fullName evidence="2">Dof type zinc finger protein</fullName>
    </submittedName>
</protein>
<evidence type="ECO:0000313" key="2">
    <source>
        <dbReference type="EMBL" id="GER40214.1"/>
    </source>
</evidence>
<accession>A0A5A7Q587</accession>
<dbReference type="EMBL" id="BKCP01005849">
    <property type="protein sequence ID" value="GER40214.1"/>
    <property type="molecule type" value="Genomic_DNA"/>
</dbReference>
<feature type="compositionally biased region" description="Basic and acidic residues" evidence="1">
    <location>
        <begin position="92"/>
        <end position="101"/>
    </location>
</feature>
<organism evidence="2 3">
    <name type="scientific">Striga asiatica</name>
    <name type="common">Asiatic witchweed</name>
    <name type="synonym">Buchnera asiatica</name>
    <dbReference type="NCBI Taxonomy" id="4170"/>
    <lineage>
        <taxon>Eukaryota</taxon>
        <taxon>Viridiplantae</taxon>
        <taxon>Streptophyta</taxon>
        <taxon>Embryophyta</taxon>
        <taxon>Tracheophyta</taxon>
        <taxon>Spermatophyta</taxon>
        <taxon>Magnoliopsida</taxon>
        <taxon>eudicotyledons</taxon>
        <taxon>Gunneridae</taxon>
        <taxon>Pentapetalae</taxon>
        <taxon>asterids</taxon>
        <taxon>lamiids</taxon>
        <taxon>Lamiales</taxon>
        <taxon>Orobanchaceae</taxon>
        <taxon>Buchnereae</taxon>
        <taxon>Striga</taxon>
    </lineage>
</organism>
<dbReference type="Proteomes" id="UP000325081">
    <property type="component" value="Unassembled WGS sequence"/>
</dbReference>
<evidence type="ECO:0000256" key="1">
    <source>
        <dbReference type="SAM" id="MobiDB-lite"/>
    </source>
</evidence>
<feature type="region of interest" description="Disordered" evidence="1">
    <location>
        <begin position="79"/>
        <end position="101"/>
    </location>
</feature>
<comment type="caution">
    <text evidence="2">The sequence shown here is derived from an EMBL/GenBank/DDBJ whole genome shotgun (WGS) entry which is preliminary data.</text>
</comment>
<proteinExistence type="predicted"/>
<keyword evidence="3" id="KW-1185">Reference proteome</keyword>
<reference evidence="3" key="1">
    <citation type="journal article" date="2019" name="Curr. Biol.">
        <title>Genome Sequence of Striga asiatica Provides Insight into the Evolution of Plant Parasitism.</title>
        <authorList>
            <person name="Yoshida S."/>
            <person name="Kim S."/>
            <person name="Wafula E.K."/>
            <person name="Tanskanen J."/>
            <person name="Kim Y.M."/>
            <person name="Honaas L."/>
            <person name="Yang Z."/>
            <person name="Spallek T."/>
            <person name="Conn C.E."/>
            <person name="Ichihashi Y."/>
            <person name="Cheong K."/>
            <person name="Cui S."/>
            <person name="Der J.P."/>
            <person name="Gundlach H."/>
            <person name="Jiao Y."/>
            <person name="Hori C."/>
            <person name="Ishida J.K."/>
            <person name="Kasahara H."/>
            <person name="Kiba T."/>
            <person name="Kim M.S."/>
            <person name="Koo N."/>
            <person name="Laohavisit A."/>
            <person name="Lee Y.H."/>
            <person name="Lumba S."/>
            <person name="McCourt P."/>
            <person name="Mortimer J.C."/>
            <person name="Mutuku J.M."/>
            <person name="Nomura T."/>
            <person name="Sasaki-Sekimoto Y."/>
            <person name="Seto Y."/>
            <person name="Wang Y."/>
            <person name="Wakatake T."/>
            <person name="Sakakibara H."/>
            <person name="Demura T."/>
            <person name="Yamaguchi S."/>
            <person name="Yoneyama K."/>
            <person name="Manabe R.I."/>
            <person name="Nelson D.C."/>
            <person name="Schulman A.H."/>
            <person name="Timko M.P."/>
            <person name="dePamphilis C.W."/>
            <person name="Choi D."/>
            <person name="Shirasu K."/>
        </authorList>
    </citation>
    <scope>NUCLEOTIDE SEQUENCE [LARGE SCALE GENOMIC DNA]</scope>
    <source>
        <strain evidence="3">cv. UVA1</strain>
    </source>
</reference>
<evidence type="ECO:0000313" key="3">
    <source>
        <dbReference type="Proteomes" id="UP000325081"/>
    </source>
</evidence>
<gene>
    <name evidence="2" type="ORF">STAS_16879</name>
</gene>